<gene>
    <name evidence="3" type="ORF">DKX38_004764</name>
</gene>
<evidence type="ECO:0008006" key="5">
    <source>
        <dbReference type="Google" id="ProtNLM"/>
    </source>
</evidence>
<dbReference type="AlphaFoldDB" id="A0A5N5NAR2"/>
<dbReference type="Proteomes" id="UP000326939">
    <property type="component" value="Chromosome 3"/>
</dbReference>
<evidence type="ECO:0000256" key="2">
    <source>
        <dbReference type="SAM" id="MobiDB-lite"/>
    </source>
</evidence>
<evidence type="ECO:0000313" key="3">
    <source>
        <dbReference type="EMBL" id="KAB5564710.1"/>
    </source>
</evidence>
<feature type="coiled-coil region" evidence="1">
    <location>
        <begin position="261"/>
        <end position="330"/>
    </location>
</feature>
<dbReference type="EMBL" id="VDCV01000003">
    <property type="protein sequence ID" value="KAB5564710.1"/>
    <property type="molecule type" value="Genomic_DNA"/>
</dbReference>
<feature type="region of interest" description="Disordered" evidence="2">
    <location>
        <begin position="208"/>
        <end position="243"/>
    </location>
</feature>
<feature type="compositionally biased region" description="Polar residues" evidence="2">
    <location>
        <begin position="219"/>
        <end position="237"/>
    </location>
</feature>
<keyword evidence="4" id="KW-1185">Reference proteome</keyword>
<comment type="caution">
    <text evidence="3">The sequence shown here is derived from an EMBL/GenBank/DDBJ whole genome shotgun (WGS) entry which is preliminary data.</text>
</comment>
<name>A0A5N5NAR2_9ROSI</name>
<proteinExistence type="predicted"/>
<evidence type="ECO:0000256" key="1">
    <source>
        <dbReference type="SAM" id="Coils"/>
    </source>
</evidence>
<organism evidence="3 4">
    <name type="scientific">Salix brachista</name>
    <dbReference type="NCBI Taxonomy" id="2182728"/>
    <lineage>
        <taxon>Eukaryota</taxon>
        <taxon>Viridiplantae</taxon>
        <taxon>Streptophyta</taxon>
        <taxon>Embryophyta</taxon>
        <taxon>Tracheophyta</taxon>
        <taxon>Spermatophyta</taxon>
        <taxon>Magnoliopsida</taxon>
        <taxon>eudicotyledons</taxon>
        <taxon>Gunneridae</taxon>
        <taxon>Pentapetalae</taxon>
        <taxon>rosids</taxon>
        <taxon>fabids</taxon>
        <taxon>Malpighiales</taxon>
        <taxon>Salicaceae</taxon>
        <taxon>Saliceae</taxon>
        <taxon>Salix</taxon>
    </lineage>
</organism>
<sequence length="334" mass="37864">MSLCFFMLDLHRQQILLCSCFYDVQEGGGIFLRCCKILFATARRCVNVDRDGVAGGERNKKMDGQKWTPDEQIAESSPALSATKGSVMLQMWLSLFCFLNSDWAVIAKFPLLAYFDFRSKSDKVSIESLKFGRLFPSPRLSDRVSIESLKILRRFRLFKADPFFFSLSQFSADYFKAEHPMSHFNQSDSEGNYSNELGDCSDAEGRHGTLLNIDPIPGQHQSSQLADGANTIPSGTSMEAVPSNILNAAPTKMRKRKPGAKQKEKVKIQKFDDECKRYKNELTSLEADIIFVKDQCARKLKDYKRERAIVDSLKRKSNELTDKITELGMKLVSI</sequence>
<protein>
    <recommendedName>
        <fullName evidence="5">No apical meristem-associated C-terminal domain-containing protein</fullName>
    </recommendedName>
</protein>
<reference evidence="4" key="1">
    <citation type="journal article" date="2019" name="Gigascience">
        <title>De novo genome assembly of the endangered Acer yangbiense, a plant species with extremely small populations endemic to Yunnan Province, China.</title>
        <authorList>
            <person name="Yang J."/>
            <person name="Wariss H.M."/>
            <person name="Tao L."/>
            <person name="Zhang R."/>
            <person name="Yun Q."/>
            <person name="Hollingsworth P."/>
            <person name="Dao Z."/>
            <person name="Luo G."/>
            <person name="Guo H."/>
            <person name="Ma Y."/>
            <person name="Sun W."/>
        </authorList>
    </citation>
    <scope>NUCLEOTIDE SEQUENCE [LARGE SCALE GENOMIC DNA]</scope>
    <source>
        <strain evidence="4">cv. br00</strain>
    </source>
</reference>
<keyword evidence="1" id="KW-0175">Coiled coil</keyword>
<accession>A0A5N5NAR2</accession>
<evidence type="ECO:0000313" key="4">
    <source>
        <dbReference type="Proteomes" id="UP000326939"/>
    </source>
</evidence>